<dbReference type="Proteomes" id="UP000653454">
    <property type="component" value="Unassembled WGS sequence"/>
</dbReference>
<name>A0A8S4EYW2_PLUXY</name>
<reference evidence="2" key="1">
    <citation type="submission" date="2020-11" db="EMBL/GenBank/DDBJ databases">
        <authorList>
            <person name="Whiteford S."/>
        </authorList>
    </citation>
    <scope>NUCLEOTIDE SEQUENCE</scope>
</reference>
<organism evidence="2 3">
    <name type="scientific">Plutella xylostella</name>
    <name type="common">Diamondback moth</name>
    <name type="synonym">Plutella maculipennis</name>
    <dbReference type="NCBI Taxonomy" id="51655"/>
    <lineage>
        <taxon>Eukaryota</taxon>
        <taxon>Metazoa</taxon>
        <taxon>Ecdysozoa</taxon>
        <taxon>Arthropoda</taxon>
        <taxon>Hexapoda</taxon>
        <taxon>Insecta</taxon>
        <taxon>Pterygota</taxon>
        <taxon>Neoptera</taxon>
        <taxon>Endopterygota</taxon>
        <taxon>Lepidoptera</taxon>
        <taxon>Glossata</taxon>
        <taxon>Ditrysia</taxon>
        <taxon>Yponomeutoidea</taxon>
        <taxon>Plutellidae</taxon>
        <taxon>Plutella</taxon>
    </lineage>
</organism>
<evidence type="ECO:0000313" key="2">
    <source>
        <dbReference type="EMBL" id="CAG9120834.1"/>
    </source>
</evidence>
<feature type="domain" description="Endonuclease/exonuclease/phosphatase" evidence="1">
    <location>
        <begin position="45"/>
        <end position="148"/>
    </location>
</feature>
<gene>
    <name evidence="2" type="ORF">PLXY2_LOCUS7254</name>
</gene>
<accession>A0A8S4EYW2</accession>
<sequence>MEEIKEVLKVTQSSVDTLQQDTIDKEQWSRLNNVEIKGVPVRNDQLLNYCSKLESITSNNDSDKFLVLGDFNMSCIDWNTECDGDGLEASVVPTEHISYFLDTIHFCNLQQFNHIGREAAQLRSSHAHRCQIDITKQKQNKLKKTKQDLTITCDALLMPTQHCPTKPTELRVNYATYWKRLRQIAGAPTEKCDLLAPTGLWTPRAIYNLQQKS</sequence>
<dbReference type="EMBL" id="CAJHNJ030000024">
    <property type="protein sequence ID" value="CAG9120834.1"/>
    <property type="molecule type" value="Genomic_DNA"/>
</dbReference>
<protein>
    <submittedName>
        <fullName evidence="2">(diamondback moth) hypothetical protein</fullName>
    </submittedName>
</protein>
<proteinExistence type="predicted"/>
<dbReference type="Pfam" id="PF14529">
    <property type="entry name" value="Exo_endo_phos_2"/>
    <property type="match status" value="1"/>
</dbReference>
<dbReference type="GO" id="GO:0003824">
    <property type="term" value="F:catalytic activity"/>
    <property type="evidence" value="ECO:0007669"/>
    <property type="project" value="InterPro"/>
</dbReference>
<keyword evidence="3" id="KW-1185">Reference proteome</keyword>
<evidence type="ECO:0000259" key="1">
    <source>
        <dbReference type="Pfam" id="PF14529"/>
    </source>
</evidence>
<dbReference type="AlphaFoldDB" id="A0A8S4EYW2"/>
<evidence type="ECO:0000313" key="3">
    <source>
        <dbReference type="Proteomes" id="UP000653454"/>
    </source>
</evidence>
<dbReference type="InterPro" id="IPR005135">
    <property type="entry name" value="Endo/exonuclease/phosphatase"/>
</dbReference>
<comment type="caution">
    <text evidence="2">The sequence shown here is derived from an EMBL/GenBank/DDBJ whole genome shotgun (WGS) entry which is preliminary data.</text>
</comment>